<keyword evidence="1" id="KW-0472">Membrane</keyword>
<gene>
    <name evidence="2" type="ORF">HWA77_16855</name>
</gene>
<keyword evidence="1" id="KW-1133">Transmembrane helix</keyword>
<dbReference type="EMBL" id="JABXOR010001070">
    <property type="protein sequence ID" value="NVP01886.1"/>
    <property type="molecule type" value="Genomic_DNA"/>
</dbReference>
<evidence type="ECO:0000256" key="1">
    <source>
        <dbReference type="SAM" id="Phobius"/>
    </source>
</evidence>
<proteinExistence type="predicted"/>
<accession>A0A850QTB4</accession>
<dbReference type="AlphaFoldDB" id="A0A850QTB4"/>
<evidence type="ECO:0000313" key="2">
    <source>
        <dbReference type="EMBL" id="NVP01886.1"/>
    </source>
</evidence>
<reference evidence="2 3" key="1">
    <citation type="submission" date="2020-06" db="EMBL/GenBank/DDBJ databases">
        <title>Photobacterium damselae subsp. damselae comparative genomics.</title>
        <authorList>
            <person name="Osorio C.R."/>
        </authorList>
    </citation>
    <scope>NUCLEOTIDE SEQUENCE [LARGE SCALE GENOMIC DNA]</scope>
    <source>
        <strain evidence="2 3">TW250/03</strain>
    </source>
</reference>
<protein>
    <submittedName>
        <fullName evidence="2">Uncharacterized protein</fullName>
    </submittedName>
</protein>
<keyword evidence="1" id="KW-0812">Transmembrane</keyword>
<name>A0A850QTB4_PHODD</name>
<evidence type="ECO:0000313" key="3">
    <source>
        <dbReference type="Proteomes" id="UP000533429"/>
    </source>
</evidence>
<sequence>MNDIKRKAIRYTLYQMLTIVTIFAVIFLIGKIIYYAPLIYSYIQSLAFYSYIQPWAFYSITALVICYLWYLLNYNRLNRGKITINWILRKSEDKPKCALIHAELLTFDGKTKILWHMNPNDVDFSNDALEPVISYMVVKR</sequence>
<organism evidence="2 3">
    <name type="scientific">Photobacterium damselae subsp. damselae</name>
    <name type="common">Listonella damsela</name>
    <dbReference type="NCBI Taxonomy" id="85581"/>
    <lineage>
        <taxon>Bacteria</taxon>
        <taxon>Pseudomonadati</taxon>
        <taxon>Pseudomonadota</taxon>
        <taxon>Gammaproteobacteria</taxon>
        <taxon>Vibrionales</taxon>
        <taxon>Vibrionaceae</taxon>
        <taxon>Photobacterium</taxon>
    </lineage>
</organism>
<feature type="transmembrane region" description="Helical" evidence="1">
    <location>
        <begin position="55"/>
        <end position="72"/>
    </location>
</feature>
<dbReference type="Proteomes" id="UP000533429">
    <property type="component" value="Unassembled WGS sequence"/>
</dbReference>
<feature type="transmembrane region" description="Helical" evidence="1">
    <location>
        <begin position="12"/>
        <end position="35"/>
    </location>
</feature>
<comment type="caution">
    <text evidence="2">The sequence shown here is derived from an EMBL/GenBank/DDBJ whole genome shotgun (WGS) entry which is preliminary data.</text>
</comment>